<keyword evidence="3" id="KW-0963">Cytoplasm</keyword>
<accession>A0A917Z427</accession>
<evidence type="ECO:0000256" key="3">
    <source>
        <dbReference type="ARBA" id="ARBA00022490"/>
    </source>
</evidence>
<feature type="domain" description="UspA" evidence="5">
    <location>
        <begin position="1"/>
        <end position="139"/>
    </location>
</feature>
<gene>
    <name evidence="6" type="primary">uspE</name>
    <name evidence="6" type="ORF">GCM10010982_30430</name>
</gene>
<sequence length="292" mass="32316">MKQILVIADLPGNKPKALAKAKPLADAQGAKVTVLSFVHEQLKHLPDNLTAGQQKAIQQSLLEQRQQWLNRQLKELALNSENVTSQVVWEKNIASWTVEFSRTHKHDLIIKTGRRSESIFYTPTDWHLLRTSQVPVMLVAEKKWKKQHNVLVALDLGSKLQSKLALNQRLLATSIEWVKHFGGELHCVYCLPISPVLKNLMGLSAKQMASDAKTQYMPVIQQMAGDFPLNPEHVHVKAGNPDKVIPSVAADINAGLVTIGTVGRKGLKGKLQGNTAENILALLKTDVIAIQP</sequence>
<protein>
    <submittedName>
        <fullName evidence="6">Universal stress protein E</fullName>
    </submittedName>
</protein>
<evidence type="ECO:0000259" key="5">
    <source>
        <dbReference type="Pfam" id="PF00582"/>
    </source>
</evidence>
<dbReference type="Gene3D" id="3.40.50.12370">
    <property type="match status" value="1"/>
</dbReference>
<feature type="domain" description="UspA" evidence="5">
    <location>
        <begin position="149"/>
        <end position="290"/>
    </location>
</feature>
<comment type="caution">
    <text evidence="6">The sequence shown here is derived from an EMBL/GenBank/DDBJ whole genome shotgun (WGS) entry which is preliminary data.</text>
</comment>
<reference evidence="6" key="2">
    <citation type="submission" date="2020-09" db="EMBL/GenBank/DDBJ databases">
        <authorList>
            <person name="Sun Q."/>
            <person name="Zhou Y."/>
        </authorList>
    </citation>
    <scope>NUCLEOTIDE SEQUENCE</scope>
    <source>
        <strain evidence="6">CGMCC 1.7086</strain>
    </source>
</reference>
<dbReference type="Proteomes" id="UP000606935">
    <property type="component" value="Unassembled WGS sequence"/>
</dbReference>
<comment type="function">
    <text evidence="4">Required for resistance to DNA-damaging agents.</text>
</comment>
<dbReference type="Pfam" id="PF00582">
    <property type="entry name" value="Usp"/>
    <property type="match status" value="2"/>
</dbReference>
<dbReference type="AlphaFoldDB" id="A0A917Z427"/>
<evidence type="ECO:0000313" key="7">
    <source>
        <dbReference type="Proteomes" id="UP000606935"/>
    </source>
</evidence>
<reference evidence="6" key="1">
    <citation type="journal article" date="2014" name="Int. J. Syst. Evol. Microbiol.">
        <title>Complete genome sequence of Corynebacterium casei LMG S-19264T (=DSM 44701T), isolated from a smear-ripened cheese.</title>
        <authorList>
            <consortium name="US DOE Joint Genome Institute (JGI-PGF)"/>
            <person name="Walter F."/>
            <person name="Albersmeier A."/>
            <person name="Kalinowski J."/>
            <person name="Ruckert C."/>
        </authorList>
    </citation>
    <scope>NUCLEOTIDE SEQUENCE</scope>
    <source>
        <strain evidence="6">CGMCC 1.7086</strain>
    </source>
</reference>
<evidence type="ECO:0000256" key="2">
    <source>
        <dbReference type="ARBA" id="ARBA00008791"/>
    </source>
</evidence>
<dbReference type="PANTHER" id="PTHR47892:SF1">
    <property type="entry name" value="UNIVERSAL STRESS PROTEIN E"/>
    <property type="match status" value="1"/>
</dbReference>
<dbReference type="RefSeq" id="WP_229702240.1">
    <property type="nucleotide sequence ID" value="NZ_BMLS01000005.1"/>
</dbReference>
<dbReference type="GO" id="GO:0005737">
    <property type="term" value="C:cytoplasm"/>
    <property type="evidence" value="ECO:0007669"/>
    <property type="project" value="UniProtKB-SubCell"/>
</dbReference>
<dbReference type="InterPro" id="IPR006016">
    <property type="entry name" value="UspA"/>
</dbReference>
<organism evidence="6 7">
    <name type="scientific">Bowmanella pacifica</name>
    <dbReference type="NCBI Taxonomy" id="502051"/>
    <lineage>
        <taxon>Bacteria</taxon>
        <taxon>Pseudomonadati</taxon>
        <taxon>Pseudomonadota</taxon>
        <taxon>Gammaproteobacteria</taxon>
        <taxon>Alteromonadales</taxon>
        <taxon>Alteromonadaceae</taxon>
        <taxon>Bowmanella</taxon>
    </lineage>
</organism>
<evidence type="ECO:0000313" key="6">
    <source>
        <dbReference type="EMBL" id="GGO72394.1"/>
    </source>
</evidence>
<dbReference type="EMBL" id="BMLS01000005">
    <property type="protein sequence ID" value="GGO72394.1"/>
    <property type="molecule type" value="Genomic_DNA"/>
</dbReference>
<dbReference type="SUPFAM" id="SSF52402">
    <property type="entry name" value="Adenine nucleotide alpha hydrolases-like"/>
    <property type="match status" value="2"/>
</dbReference>
<comment type="similarity">
    <text evidence="2">Belongs to the universal stress protein A family.</text>
</comment>
<keyword evidence="7" id="KW-1185">Reference proteome</keyword>
<name>A0A917Z427_9ALTE</name>
<evidence type="ECO:0000256" key="1">
    <source>
        <dbReference type="ARBA" id="ARBA00004496"/>
    </source>
</evidence>
<comment type="subcellular location">
    <subcellularLocation>
        <location evidence="1">Cytoplasm</location>
    </subcellularLocation>
</comment>
<dbReference type="PANTHER" id="PTHR47892">
    <property type="entry name" value="UNIVERSAL STRESS PROTEIN E"/>
    <property type="match status" value="1"/>
</dbReference>
<proteinExistence type="inferred from homology"/>
<evidence type="ECO:0000256" key="4">
    <source>
        <dbReference type="ARBA" id="ARBA00037131"/>
    </source>
</evidence>